<evidence type="ECO:0000256" key="1">
    <source>
        <dbReference type="SAM" id="Phobius"/>
    </source>
</evidence>
<keyword evidence="1" id="KW-0812">Transmembrane</keyword>
<evidence type="ECO:0000313" key="3">
    <source>
        <dbReference type="Proteomes" id="UP001281447"/>
    </source>
</evidence>
<accession>A0ABU5C4I4</accession>
<keyword evidence="1" id="KW-0472">Membrane</keyword>
<keyword evidence="1" id="KW-1133">Transmembrane helix</keyword>
<name>A0ABU5C4I4_9BACI</name>
<feature type="transmembrane region" description="Helical" evidence="1">
    <location>
        <begin position="25"/>
        <end position="46"/>
    </location>
</feature>
<protein>
    <submittedName>
        <fullName evidence="2">Uncharacterized protein</fullName>
    </submittedName>
</protein>
<sequence>MHTFVPVLAGRLVHAVRGYDNTMSCLIAIVVCGYACSSVWQALLQLNRRMIHRNRKKRFAPVAHERDDPPK</sequence>
<gene>
    <name evidence="2" type="ORF">RWE15_06820</name>
</gene>
<evidence type="ECO:0000313" key="2">
    <source>
        <dbReference type="EMBL" id="MDY0394247.1"/>
    </source>
</evidence>
<dbReference type="Proteomes" id="UP001281447">
    <property type="component" value="Unassembled WGS sequence"/>
</dbReference>
<comment type="caution">
    <text evidence="2">The sequence shown here is derived from an EMBL/GenBank/DDBJ whole genome shotgun (WGS) entry which is preliminary data.</text>
</comment>
<dbReference type="EMBL" id="JAWDIP010000003">
    <property type="protein sequence ID" value="MDY0394247.1"/>
    <property type="molecule type" value="Genomic_DNA"/>
</dbReference>
<organism evidence="2 3">
    <name type="scientific">Tigheibacillus halophilus</name>
    <dbReference type="NCBI Taxonomy" id="361280"/>
    <lineage>
        <taxon>Bacteria</taxon>
        <taxon>Bacillati</taxon>
        <taxon>Bacillota</taxon>
        <taxon>Bacilli</taxon>
        <taxon>Bacillales</taxon>
        <taxon>Bacillaceae</taxon>
        <taxon>Tigheibacillus</taxon>
    </lineage>
</organism>
<proteinExistence type="predicted"/>
<dbReference type="RefSeq" id="WP_390355087.1">
    <property type="nucleotide sequence ID" value="NZ_JBHUIZ010000006.1"/>
</dbReference>
<keyword evidence="3" id="KW-1185">Reference proteome</keyword>
<reference evidence="2 3" key="1">
    <citation type="submission" date="2023-10" db="EMBL/GenBank/DDBJ databases">
        <title>Virgibacillus halophilus 5B73C genome.</title>
        <authorList>
            <person name="Miliotis G."/>
            <person name="Sengupta P."/>
            <person name="Hameed A."/>
            <person name="Chuvochina M."/>
            <person name="Mcdonagh F."/>
            <person name="Simpson A.C."/>
            <person name="Singh N.K."/>
            <person name="Rekha P.D."/>
            <person name="Raman K."/>
            <person name="Hugenholtz P."/>
            <person name="Venkateswaran K."/>
        </authorList>
    </citation>
    <scope>NUCLEOTIDE SEQUENCE [LARGE SCALE GENOMIC DNA]</scope>
    <source>
        <strain evidence="2 3">5B73C</strain>
    </source>
</reference>